<dbReference type="Pfam" id="PF12704">
    <property type="entry name" value="MacB_PCD"/>
    <property type="match status" value="1"/>
</dbReference>
<comment type="similarity">
    <text evidence="1">Belongs to the ABC-4 integral membrane protein family.</text>
</comment>
<name>A0ABM8G047_9CELL</name>
<reference evidence="5" key="1">
    <citation type="journal article" date="2019" name="Int. J. Syst. Evol. Microbiol.">
        <title>The Global Catalogue of Microorganisms (GCM) 10K type strain sequencing project: providing services to taxonomists for standard genome sequencing and annotation.</title>
        <authorList>
            <consortium name="The Broad Institute Genomics Platform"/>
            <consortium name="The Broad Institute Genome Sequencing Center for Infectious Disease"/>
            <person name="Wu L."/>
            <person name="Ma J."/>
        </authorList>
    </citation>
    <scope>NUCLEOTIDE SEQUENCE [LARGE SCALE GENOMIC DNA]</scope>
    <source>
        <strain evidence="5">NBRC 108565</strain>
    </source>
</reference>
<accession>A0ABM8G047</accession>
<organism evidence="4 5">
    <name type="scientific">Paraoerskovia sediminicola</name>
    <dbReference type="NCBI Taxonomy" id="1138587"/>
    <lineage>
        <taxon>Bacteria</taxon>
        <taxon>Bacillati</taxon>
        <taxon>Actinomycetota</taxon>
        <taxon>Actinomycetes</taxon>
        <taxon>Micrococcales</taxon>
        <taxon>Cellulomonadaceae</taxon>
        <taxon>Paraoerskovia</taxon>
    </lineage>
</organism>
<proteinExistence type="inferred from homology"/>
<gene>
    <name evidence="4" type="ORF">GCM10025865_07480</name>
</gene>
<evidence type="ECO:0000259" key="3">
    <source>
        <dbReference type="Pfam" id="PF12704"/>
    </source>
</evidence>
<dbReference type="EMBL" id="AP027729">
    <property type="protein sequence ID" value="BDZ41449.1"/>
    <property type="molecule type" value="Genomic_DNA"/>
</dbReference>
<protein>
    <recommendedName>
        <fullName evidence="3">MacB-like periplasmic core domain-containing protein</fullName>
    </recommendedName>
</protein>
<evidence type="ECO:0000313" key="5">
    <source>
        <dbReference type="Proteomes" id="UP001321475"/>
    </source>
</evidence>
<evidence type="ECO:0000256" key="2">
    <source>
        <dbReference type="SAM" id="MobiDB-lite"/>
    </source>
</evidence>
<evidence type="ECO:0000313" key="4">
    <source>
        <dbReference type="EMBL" id="BDZ41449.1"/>
    </source>
</evidence>
<feature type="region of interest" description="Disordered" evidence="2">
    <location>
        <begin position="51"/>
        <end position="77"/>
    </location>
</feature>
<dbReference type="Proteomes" id="UP001321475">
    <property type="component" value="Chromosome"/>
</dbReference>
<dbReference type="InterPro" id="IPR025857">
    <property type="entry name" value="MacB_PCD"/>
</dbReference>
<feature type="domain" description="MacB-like periplasmic core" evidence="3">
    <location>
        <begin position="9"/>
        <end position="116"/>
    </location>
</feature>
<sequence>MRAHLVRFVLSVLAVTLGVAFVTGAFAFRSMLSSTFDDIIATTLVGDAYVRGSEPAPDAPTQGGSGSTGFGSPRTPIPLDLVDDVQAVDGVARAAADVAGTVVLVGADGTAVITTGPRARPSP</sequence>
<evidence type="ECO:0000256" key="1">
    <source>
        <dbReference type="ARBA" id="ARBA00038076"/>
    </source>
</evidence>
<keyword evidence="5" id="KW-1185">Reference proteome</keyword>